<protein>
    <submittedName>
        <fullName evidence="1">Uncharacterized protein</fullName>
    </submittedName>
</protein>
<dbReference type="Gene3D" id="3.30.2010.20">
    <property type="match status" value="1"/>
</dbReference>
<gene>
    <name evidence="1" type="ORF">METZ01_LOCUS440830</name>
</gene>
<dbReference type="InterPro" id="IPR038555">
    <property type="entry name" value="Zincin_1_sf"/>
</dbReference>
<dbReference type="AlphaFoldDB" id="A0A382YXG7"/>
<dbReference type="EMBL" id="UINC01179340">
    <property type="protein sequence ID" value="SVD87976.1"/>
    <property type="molecule type" value="Genomic_DNA"/>
</dbReference>
<proteinExistence type="predicted"/>
<name>A0A382YXG7_9ZZZZ</name>
<feature type="non-terminal residue" evidence="1">
    <location>
        <position position="103"/>
    </location>
</feature>
<reference evidence="1" key="1">
    <citation type="submission" date="2018-05" db="EMBL/GenBank/DDBJ databases">
        <authorList>
            <person name="Lanie J.A."/>
            <person name="Ng W.-L."/>
            <person name="Kazmierczak K.M."/>
            <person name="Andrzejewski T.M."/>
            <person name="Davidsen T.M."/>
            <person name="Wayne K.J."/>
            <person name="Tettelin H."/>
            <person name="Glass J.I."/>
            <person name="Rusch D."/>
            <person name="Podicherti R."/>
            <person name="Tsui H.-C.T."/>
            <person name="Winkler M.E."/>
        </authorList>
    </citation>
    <scope>NUCLEOTIDE SEQUENCE</scope>
</reference>
<evidence type="ECO:0000313" key="1">
    <source>
        <dbReference type="EMBL" id="SVD87976.1"/>
    </source>
</evidence>
<accession>A0A382YXG7</accession>
<sequence length="103" mass="11420">MTDRPPFKQLLAPAQAEVAAALADLPFDLRDKAQSLPVTYEPKPTPGMVDGDIAIDTLGLFCGEALNDPPSNLPVPHQIILFLENIWDFAGVKEKFYRQEIRT</sequence>
<dbReference type="SUPFAM" id="SSF55486">
    <property type="entry name" value="Metalloproteases ('zincins'), catalytic domain"/>
    <property type="match status" value="1"/>
</dbReference>
<organism evidence="1">
    <name type="scientific">marine metagenome</name>
    <dbReference type="NCBI Taxonomy" id="408172"/>
    <lineage>
        <taxon>unclassified sequences</taxon>
        <taxon>metagenomes</taxon>
        <taxon>ecological metagenomes</taxon>
    </lineage>
</organism>